<reference evidence="14" key="1">
    <citation type="journal article" date="2023" name="G3 (Bethesda)">
        <title>Whole genome assembly and annotation of the endangered Caribbean coral Acropora cervicornis.</title>
        <authorList>
            <person name="Selwyn J.D."/>
            <person name="Vollmer S.V."/>
        </authorList>
    </citation>
    <scope>NUCLEOTIDE SEQUENCE</scope>
    <source>
        <strain evidence="14">K2</strain>
    </source>
</reference>
<comment type="subcellular location">
    <subcellularLocation>
        <location evidence="1">Cell membrane</location>
        <topology evidence="1">Multi-pass membrane protein</topology>
    </subcellularLocation>
</comment>
<evidence type="ECO:0000256" key="1">
    <source>
        <dbReference type="ARBA" id="ARBA00004651"/>
    </source>
</evidence>
<evidence type="ECO:0000256" key="10">
    <source>
        <dbReference type="RuleBase" id="RU000688"/>
    </source>
</evidence>
<keyword evidence="15" id="KW-1185">Reference proteome</keyword>
<keyword evidence="6 12" id="KW-0472">Membrane</keyword>
<feature type="transmembrane region" description="Helical" evidence="12">
    <location>
        <begin position="101"/>
        <end position="123"/>
    </location>
</feature>
<dbReference type="PROSITE" id="PS00237">
    <property type="entry name" value="G_PROTEIN_RECEP_F1_1"/>
    <property type="match status" value="1"/>
</dbReference>
<keyword evidence="3 10" id="KW-0812">Transmembrane</keyword>
<comment type="similarity">
    <text evidence="10">Belongs to the G-protein coupled receptor 1 family.</text>
</comment>
<dbReference type="Proteomes" id="UP001249851">
    <property type="component" value="Unassembled WGS sequence"/>
</dbReference>
<dbReference type="Pfam" id="PF00001">
    <property type="entry name" value="7tm_1"/>
    <property type="match status" value="1"/>
</dbReference>
<evidence type="ECO:0000256" key="9">
    <source>
        <dbReference type="ARBA" id="ARBA00023224"/>
    </source>
</evidence>
<dbReference type="InterPro" id="IPR017452">
    <property type="entry name" value="GPCR_Rhodpsn_7TM"/>
</dbReference>
<protein>
    <submittedName>
        <fullName evidence="14">5-hydroxytryptamine receptor 7</fullName>
    </submittedName>
</protein>
<keyword evidence="9 10" id="KW-0807">Transducer</keyword>
<feature type="transmembrane region" description="Helical" evidence="12">
    <location>
        <begin position="229"/>
        <end position="252"/>
    </location>
</feature>
<gene>
    <name evidence="14" type="ORF">P5673_008670</name>
</gene>
<sequence length="347" mass="38638">MSVTTGSLPLECPRDYSLANHPIEVSVLVGLNILSCLLGTVGNLLVFMAVYHTPGMNQTSFHYFITSLAVADLIVALIAQPLLVVLIAGNASSMCLPLVHYSFRWVGCFARVASQMTLVLISLDRCLTVAGKFNYNIAMTAGKKMALVVVWLFAFTHASIRMTVDENMILFLDAIAGVTCAFYAFILYQVCKYGKQLPKSDNKKQRNSESVTVAIDIHTEKKLTQEIRVALTLMLILVCLTVSWLPILYHTATQPGKHYSLQYYRTRTCSSVALAFNPFIYCFRNRKYRKTCNEFYGSVFGGVSWKKPKVKLKSAGPRITIQMSPDVSTHSYQPHSQDISLGSWALS</sequence>
<feature type="transmembrane region" description="Helical" evidence="12">
    <location>
        <begin position="168"/>
        <end position="190"/>
    </location>
</feature>
<organism evidence="14 15">
    <name type="scientific">Acropora cervicornis</name>
    <name type="common">Staghorn coral</name>
    <dbReference type="NCBI Taxonomy" id="6130"/>
    <lineage>
        <taxon>Eukaryota</taxon>
        <taxon>Metazoa</taxon>
        <taxon>Cnidaria</taxon>
        <taxon>Anthozoa</taxon>
        <taxon>Hexacorallia</taxon>
        <taxon>Scleractinia</taxon>
        <taxon>Astrocoeniina</taxon>
        <taxon>Acroporidae</taxon>
        <taxon>Acropora</taxon>
    </lineage>
</organism>
<dbReference type="EMBL" id="JARQWQ010000015">
    <property type="protein sequence ID" value="KAK2566910.1"/>
    <property type="molecule type" value="Genomic_DNA"/>
</dbReference>
<feature type="region of interest" description="Disordered" evidence="11">
    <location>
        <begin position="327"/>
        <end position="347"/>
    </location>
</feature>
<dbReference type="PRINTS" id="PR00237">
    <property type="entry name" value="GPCRRHODOPSN"/>
</dbReference>
<evidence type="ECO:0000256" key="12">
    <source>
        <dbReference type="SAM" id="Phobius"/>
    </source>
</evidence>
<evidence type="ECO:0000256" key="4">
    <source>
        <dbReference type="ARBA" id="ARBA00022989"/>
    </source>
</evidence>
<evidence type="ECO:0000256" key="2">
    <source>
        <dbReference type="ARBA" id="ARBA00022475"/>
    </source>
</evidence>
<dbReference type="InterPro" id="IPR000276">
    <property type="entry name" value="GPCR_Rhodpsn"/>
</dbReference>
<dbReference type="PANTHER" id="PTHR24246">
    <property type="entry name" value="OLFACTORY RECEPTOR AND ADENOSINE RECEPTOR"/>
    <property type="match status" value="1"/>
</dbReference>
<evidence type="ECO:0000256" key="11">
    <source>
        <dbReference type="SAM" id="MobiDB-lite"/>
    </source>
</evidence>
<evidence type="ECO:0000259" key="13">
    <source>
        <dbReference type="PROSITE" id="PS50262"/>
    </source>
</evidence>
<feature type="domain" description="G-protein coupled receptors family 1 profile" evidence="13">
    <location>
        <begin position="42"/>
        <end position="281"/>
    </location>
</feature>
<keyword evidence="2" id="KW-1003">Cell membrane</keyword>
<keyword evidence="4 12" id="KW-1133">Transmembrane helix</keyword>
<proteinExistence type="inferred from homology"/>
<dbReference type="PANTHER" id="PTHR24246:SF27">
    <property type="entry name" value="ADENOSINE RECEPTOR, ISOFORM A"/>
    <property type="match status" value="1"/>
</dbReference>
<evidence type="ECO:0000256" key="8">
    <source>
        <dbReference type="ARBA" id="ARBA00023180"/>
    </source>
</evidence>
<dbReference type="CDD" id="cd00637">
    <property type="entry name" value="7tm_classA_rhodopsin-like"/>
    <property type="match status" value="1"/>
</dbReference>
<evidence type="ECO:0000313" key="15">
    <source>
        <dbReference type="Proteomes" id="UP001249851"/>
    </source>
</evidence>
<accession>A0AAD9QT50</accession>
<dbReference type="GO" id="GO:0004930">
    <property type="term" value="F:G protein-coupled receptor activity"/>
    <property type="evidence" value="ECO:0007669"/>
    <property type="project" value="UniProtKB-KW"/>
</dbReference>
<evidence type="ECO:0000256" key="6">
    <source>
        <dbReference type="ARBA" id="ARBA00023136"/>
    </source>
</evidence>
<dbReference type="AlphaFoldDB" id="A0AAD9QT50"/>
<keyword evidence="5 10" id="KW-0297">G-protein coupled receptor</keyword>
<feature type="transmembrane region" description="Helical" evidence="12">
    <location>
        <begin position="63"/>
        <end position="89"/>
    </location>
</feature>
<feature type="transmembrane region" description="Helical" evidence="12">
    <location>
        <begin position="264"/>
        <end position="283"/>
    </location>
</feature>
<dbReference type="GO" id="GO:0005886">
    <property type="term" value="C:plasma membrane"/>
    <property type="evidence" value="ECO:0007669"/>
    <property type="project" value="UniProtKB-SubCell"/>
</dbReference>
<reference evidence="14" key="2">
    <citation type="journal article" date="2023" name="Science">
        <title>Genomic signatures of disease resistance in endangered staghorn corals.</title>
        <authorList>
            <person name="Vollmer S.V."/>
            <person name="Selwyn J.D."/>
            <person name="Despard B.A."/>
            <person name="Roesel C.L."/>
        </authorList>
    </citation>
    <scope>NUCLEOTIDE SEQUENCE</scope>
    <source>
        <strain evidence="14">K2</strain>
    </source>
</reference>
<dbReference type="SMART" id="SM01381">
    <property type="entry name" value="7TM_GPCR_Srsx"/>
    <property type="match status" value="1"/>
</dbReference>
<keyword evidence="7 10" id="KW-0675">Receptor</keyword>
<evidence type="ECO:0000313" key="14">
    <source>
        <dbReference type="EMBL" id="KAK2566910.1"/>
    </source>
</evidence>
<feature type="transmembrane region" description="Helical" evidence="12">
    <location>
        <begin position="27"/>
        <end position="51"/>
    </location>
</feature>
<evidence type="ECO:0000256" key="7">
    <source>
        <dbReference type="ARBA" id="ARBA00023170"/>
    </source>
</evidence>
<evidence type="ECO:0000256" key="3">
    <source>
        <dbReference type="ARBA" id="ARBA00022692"/>
    </source>
</evidence>
<keyword evidence="8" id="KW-0325">Glycoprotein</keyword>
<name>A0AAD9QT50_ACRCE</name>
<dbReference type="Gene3D" id="1.20.1070.10">
    <property type="entry name" value="Rhodopsin 7-helix transmembrane proteins"/>
    <property type="match status" value="2"/>
</dbReference>
<comment type="caution">
    <text evidence="14">The sequence shown here is derived from an EMBL/GenBank/DDBJ whole genome shotgun (WGS) entry which is preliminary data.</text>
</comment>
<dbReference type="PROSITE" id="PS50262">
    <property type="entry name" value="G_PROTEIN_RECEP_F1_2"/>
    <property type="match status" value="1"/>
</dbReference>
<dbReference type="SUPFAM" id="SSF81321">
    <property type="entry name" value="Family A G protein-coupled receptor-like"/>
    <property type="match status" value="1"/>
</dbReference>
<evidence type="ECO:0000256" key="5">
    <source>
        <dbReference type="ARBA" id="ARBA00023040"/>
    </source>
</evidence>